<organism evidence="3 4">
    <name type="scientific">Dioscorea zingiberensis</name>
    <dbReference type="NCBI Taxonomy" id="325984"/>
    <lineage>
        <taxon>Eukaryota</taxon>
        <taxon>Viridiplantae</taxon>
        <taxon>Streptophyta</taxon>
        <taxon>Embryophyta</taxon>
        <taxon>Tracheophyta</taxon>
        <taxon>Spermatophyta</taxon>
        <taxon>Magnoliopsida</taxon>
        <taxon>Liliopsida</taxon>
        <taxon>Dioscoreales</taxon>
        <taxon>Dioscoreaceae</taxon>
        <taxon>Dioscorea</taxon>
    </lineage>
</organism>
<gene>
    <name evidence="3" type="ORF">J5N97_022642</name>
</gene>
<accession>A0A9D5HB32</accession>
<dbReference type="SUPFAM" id="SSF57850">
    <property type="entry name" value="RING/U-box"/>
    <property type="match status" value="1"/>
</dbReference>
<comment type="caution">
    <text evidence="3">The sequence shown here is derived from an EMBL/GenBank/DDBJ whole genome shotgun (WGS) entry which is preliminary data.</text>
</comment>
<evidence type="ECO:0000259" key="2">
    <source>
        <dbReference type="PROSITE" id="PS50089"/>
    </source>
</evidence>
<evidence type="ECO:0000256" key="1">
    <source>
        <dbReference type="PROSITE-ProRule" id="PRU00175"/>
    </source>
</evidence>
<keyword evidence="4" id="KW-1185">Reference proteome</keyword>
<protein>
    <recommendedName>
        <fullName evidence="2">RING-type domain-containing protein</fullName>
    </recommendedName>
</protein>
<dbReference type="PANTHER" id="PTHR47344:SF1">
    <property type="entry name" value="RING ZINC FINGER PROTEIN-RELATED"/>
    <property type="match status" value="1"/>
</dbReference>
<name>A0A9D5HB32_9LILI</name>
<dbReference type="EMBL" id="JAGGNH010000006">
    <property type="protein sequence ID" value="KAJ0969765.1"/>
    <property type="molecule type" value="Genomic_DNA"/>
</dbReference>
<dbReference type="Gene3D" id="3.30.40.10">
    <property type="entry name" value="Zinc/RING finger domain, C3HC4 (zinc finger)"/>
    <property type="match status" value="1"/>
</dbReference>
<keyword evidence="1" id="KW-0863">Zinc-finger</keyword>
<sequence length="215" mass="24671">MDVCFTSQIPLPACAICHQSYNFSKDDVKVIGSCGHFFHSFCLHEWMEKSQSISKKPACPSCQQFFCQDELIRVFPNIPNLLTLVASCPMKKGINPEEGEKSKKMVAFGEKSREMVVYGDKSREMVVHGDQISPLSLRKGKVKDDSKNKLIVYKKKDRVCGSCKKLKKYYCDFLKFQTGAYKNYDKSKKKFDKMNDLLEIMVRLKDDSDNDVVDD</sequence>
<dbReference type="InterPro" id="IPR013083">
    <property type="entry name" value="Znf_RING/FYVE/PHD"/>
</dbReference>
<proteinExistence type="predicted"/>
<keyword evidence="1" id="KW-0862">Zinc</keyword>
<reference evidence="3" key="1">
    <citation type="submission" date="2021-03" db="EMBL/GenBank/DDBJ databases">
        <authorList>
            <person name="Li Z."/>
            <person name="Yang C."/>
        </authorList>
    </citation>
    <scope>NUCLEOTIDE SEQUENCE</scope>
    <source>
        <strain evidence="3">Dzin_1.0</strain>
        <tissue evidence="3">Leaf</tissue>
    </source>
</reference>
<dbReference type="Pfam" id="PF13639">
    <property type="entry name" value="zf-RING_2"/>
    <property type="match status" value="1"/>
</dbReference>
<dbReference type="SMART" id="SM00184">
    <property type="entry name" value="RING"/>
    <property type="match status" value="1"/>
</dbReference>
<dbReference type="CDD" id="cd16448">
    <property type="entry name" value="RING-H2"/>
    <property type="match status" value="1"/>
</dbReference>
<dbReference type="Proteomes" id="UP001085076">
    <property type="component" value="Miscellaneous, Linkage group lg06"/>
</dbReference>
<dbReference type="InterPro" id="IPR001841">
    <property type="entry name" value="Znf_RING"/>
</dbReference>
<evidence type="ECO:0000313" key="4">
    <source>
        <dbReference type="Proteomes" id="UP001085076"/>
    </source>
</evidence>
<feature type="domain" description="RING-type" evidence="2">
    <location>
        <begin position="14"/>
        <end position="63"/>
    </location>
</feature>
<evidence type="ECO:0000313" key="3">
    <source>
        <dbReference type="EMBL" id="KAJ0969765.1"/>
    </source>
</evidence>
<keyword evidence="1" id="KW-0479">Metal-binding</keyword>
<reference evidence="3" key="2">
    <citation type="journal article" date="2022" name="Hortic Res">
        <title>The genome of Dioscorea zingiberensis sheds light on the biosynthesis, origin and evolution of the medicinally important diosgenin saponins.</title>
        <authorList>
            <person name="Li Y."/>
            <person name="Tan C."/>
            <person name="Li Z."/>
            <person name="Guo J."/>
            <person name="Li S."/>
            <person name="Chen X."/>
            <person name="Wang C."/>
            <person name="Dai X."/>
            <person name="Yang H."/>
            <person name="Song W."/>
            <person name="Hou L."/>
            <person name="Xu J."/>
            <person name="Tong Z."/>
            <person name="Xu A."/>
            <person name="Yuan X."/>
            <person name="Wang W."/>
            <person name="Yang Q."/>
            <person name="Chen L."/>
            <person name="Sun Z."/>
            <person name="Wang K."/>
            <person name="Pan B."/>
            <person name="Chen J."/>
            <person name="Bao Y."/>
            <person name="Liu F."/>
            <person name="Qi X."/>
            <person name="Gang D.R."/>
            <person name="Wen J."/>
            <person name="Li J."/>
        </authorList>
    </citation>
    <scope>NUCLEOTIDE SEQUENCE</scope>
    <source>
        <strain evidence="3">Dzin_1.0</strain>
    </source>
</reference>
<dbReference type="AlphaFoldDB" id="A0A9D5HB32"/>
<dbReference type="PROSITE" id="PS50089">
    <property type="entry name" value="ZF_RING_2"/>
    <property type="match status" value="1"/>
</dbReference>
<dbReference type="GO" id="GO:0008270">
    <property type="term" value="F:zinc ion binding"/>
    <property type="evidence" value="ECO:0007669"/>
    <property type="project" value="UniProtKB-KW"/>
</dbReference>
<dbReference type="PANTHER" id="PTHR47344">
    <property type="entry name" value="RING ZINC FINGER PROTEIN-RELATED"/>
    <property type="match status" value="1"/>
</dbReference>
<dbReference type="OrthoDB" id="3824970at2759"/>